<dbReference type="EMBL" id="JSZA02000021">
    <property type="protein sequence ID" value="KHD09244.1"/>
    <property type="molecule type" value="Genomic_DNA"/>
</dbReference>
<evidence type="ECO:0000259" key="2">
    <source>
        <dbReference type="PROSITE" id="PS50234"/>
    </source>
</evidence>
<comment type="caution">
    <text evidence="3">The sequence shown here is derived from an EMBL/GenBank/DDBJ whole genome shotgun (WGS) entry which is preliminary data.</text>
</comment>
<reference evidence="3 4" key="1">
    <citation type="journal article" date="2016" name="Front. Microbiol.">
        <title>Single-Cell (Meta-)Genomics of a Dimorphic Candidatus Thiomargarita nelsonii Reveals Genomic Plasticity.</title>
        <authorList>
            <person name="Flood B.E."/>
            <person name="Fliss P."/>
            <person name="Jones D.S."/>
            <person name="Dick G.J."/>
            <person name="Jain S."/>
            <person name="Kaster A.K."/>
            <person name="Winkel M."/>
            <person name="Mussmann M."/>
            <person name="Bailey J."/>
        </authorList>
    </citation>
    <scope>NUCLEOTIDE SEQUENCE [LARGE SCALE GENOMIC DNA]</scope>
    <source>
        <strain evidence="3">Hydrate Ridge</strain>
    </source>
</reference>
<evidence type="ECO:0000313" key="3">
    <source>
        <dbReference type="EMBL" id="KHD09244.1"/>
    </source>
</evidence>
<dbReference type="InterPro" id="IPR036465">
    <property type="entry name" value="vWFA_dom_sf"/>
</dbReference>
<keyword evidence="4" id="KW-1185">Reference proteome</keyword>
<dbReference type="Gene3D" id="3.40.50.410">
    <property type="entry name" value="von Willebrand factor, type A domain"/>
    <property type="match status" value="1"/>
</dbReference>
<proteinExistence type="predicted"/>
<dbReference type="SMART" id="SM00327">
    <property type="entry name" value="VWA"/>
    <property type="match status" value="1"/>
</dbReference>
<dbReference type="InterPro" id="IPR002035">
    <property type="entry name" value="VWF_A"/>
</dbReference>
<feature type="signal peptide" evidence="1">
    <location>
        <begin position="1"/>
        <end position="25"/>
    </location>
</feature>
<keyword evidence="1" id="KW-0732">Signal</keyword>
<feature type="chain" id="PRO_5007387763" description="VWFA domain-containing protein" evidence="1">
    <location>
        <begin position="26"/>
        <end position="886"/>
    </location>
</feature>
<dbReference type="PROSITE" id="PS50234">
    <property type="entry name" value="VWFA"/>
    <property type="match status" value="1"/>
</dbReference>
<evidence type="ECO:0000313" key="4">
    <source>
        <dbReference type="Proteomes" id="UP000030428"/>
    </source>
</evidence>
<evidence type="ECO:0000256" key="1">
    <source>
        <dbReference type="SAM" id="SignalP"/>
    </source>
</evidence>
<dbReference type="Proteomes" id="UP000030428">
    <property type="component" value="Unassembled WGS sequence"/>
</dbReference>
<accession>A0A0A6PG27</accession>
<dbReference type="AlphaFoldDB" id="A0A0A6PG27"/>
<organism evidence="3 4">
    <name type="scientific">Candidatus Thiomargarita nelsonii</name>
    <dbReference type="NCBI Taxonomy" id="1003181"/>
    <lineage>
        <taxon>Bacteria</taxon>
        <taxon>Pseudomonadati</taxon>
        <taxon>Pseudomonadota</taxon>
        <taxon>Gammaproteobacteria</taxon>
        <taxon>Thiotrichales</taxon>
        <taxon>Thiotrichaceae</taxon>
        <taxon>Thiomargarita</taxon>
    </lineage>
</organism>
<protein>
    <recommendedName>
        <fullName evidence="2">VWFA domain-containing protein</fullName>
    </recommendedName>
</protein>
<name>A0A0A6PG27_9GAMM</name>
<gene>
    <name evidence="3" type="ORF">PN36_07315</name>
</gene>
<dbReference type="Pfam" id="PF00092">
    <property type="entry name" value="VWA"/>
    <property type="match status" value="1"/>
</dbReference>
<feature type="domain" description="VWFA" evidence="2">
    <location>
        <begin position="391"/>
        <end position="617"/>
    </location>
</feature>
<sequence>MRHFSSQAWLLALALGLWNNAIANASCVESKDVNPISSPKRWYGETIQVPTPFFLNRSPANFYQQPQDEQSIKPAPNFPLGTLFFAVAGSDEKQPNRLRVGFYLSDEEQECFTALHGWIDKSSLIQGIKAMRVGDAVRAYPQLGADHHCEEQNTAKYDGQSQKPASRRKEMTCDNRLFLRALSRPEFDFKPRKHPVDGDIISEFNLGVLKHLWRYVYAVEEFEGQLWYLLGDSSNLTAQPNIIETDANTTKNAQDTLLGWLPKYEVTEWATNVALEYNTDSQALTERFNDNKAARIYAEPRQDAPVLAEESLALAQPAVRDGRKDDELQVRFEPFGLDPMLPRYYVKGFNEQTGWYKVATIGTSKLTLSDEQMRAIMTKFRSLIDDLRAVDLVFVVDRSDSMANVIAEVRTFLDELCQLISEKRRKSHFVIQTAGGGQSISTSLDIRVSMVAYAEESETIFNNLKLPEDREEIHRLMDFTLKGTNEKLYGALHNVITDPKYWREHALRAIVLLTDEPGTRQDSSQVKSALKKALEKPAQRLAEMGEDSSKLDDWDYTPIWALFTPLKKSIMFRRFKRNLAELTYPQRIIELHVKADGEKAQIAAQRKKLREQIYETIGDLQNTINSRLRLLANRLTVTSLDNTADAKKTSKIAQVDSNTLISQAGLEAAFQQHGITAEDISAINDLAFIEGYANKQYTYHSYPTFREVIVIENSDLIMLYNRINFLVSDLKNAFARFSVCDPKDAMAAALFQALAQVSGNEDWLQKLEEMNTRELCRYARNWMMGRELENQTIAELIGIADILPVSDDGLLGMEKRDFRRMSPKEMRKHHNILASKVLCMNNILKGRTVPNDVESCQRHRSHAKKWVYRPAGSTDQYIYLPRHLVP</sequence>
<dbReference type="SUPFAM" id="SSF53300">
    <property type="entry name" value="vWA-like"/>
    <property type="match status" value="1"/>
</dbReference>